<dbReference type="EnsemblPlants" id="LPERR10G11650.1">
    <property type="protein sequence ID" value="LPERR10G11650.1"/>
    <property type="gene ID" value="LPERR10G11650"/>
</dbReference>
<name>A0A0D9XLD4_9ORYZ</name>
<proteinExistence type="predicted"/>
<feature type="region of interest" description="Disordered" evidence="1">
    <location>
        <begin position="27"/>
        <end position="55"/>
    </location>
</feature>
<reference evidence="2" key="3">
    <citation type="submission" date="2015-04" db="UniProtKB">
        <authorList>
            <consortium name="EnsemblPlants"/>
        </authorList>
    </citation>
    <scope>IDENTIFICATION</scope>
</reference>
<protein>
    <submittedName>
        <fullName evidence="2">Uncharacterized protein</fullName>
    </submittedName>
</protein>
<feature type="compositionally biased region" description="Gly residues" evidence="1">
    <location>
        <begin position="43"/>
        <end position="55"/>
    </location>
</feature>
<sequence length="117" mass="12118">MEEGAGDAEEDLVLSLLSFYAAWTRGAPNSQGESEHSEEQQWQGGGRGGGEAGGEFIGSVATEMTGLPLRWLAHRPGLGSLALLRLGSARPNLSRLGSAAEVGGGVIESIHFAVILC</sequence>
<evidence type="ECO:0000256" key="1">
    <source>
        <dbReference type="SAM" id="MobiDB-lite"/>
    </source>
</evidence>
<dbReference type="Gramene" id="LPERR10G11650.1">
    <property type="protein sequence ID" value="LPERR10G11650.1"/>
    <property type="gene ID" value="LPERR10G11650"/>
</dbReference>
<evidence type="ECO:0000313" key="3">
    <source>
        <dbReference type="Proteomes" id="UP000032180"/>
    </source>
</evidence>
<reference evidence="3" key="2">
    <citation type="submission" date="2013-12" db="EMBL/GenBank/DDBJ databases">
        <authorList>
            <person name="Yu Y."/>
            <person name="Lee S."/>
            <person name="de Baynast K."/>
            <person name="Wissotski M."/>
            <person name="Liu L."/>
            <person name="Talag J."/>
            <person name="Goicoechea J."/>
            <person name="Angelova A."/>
            <person name="Jetty R."/>
            <person name="Kudrna D."/>
            <person name="Golser W."/>
            <person name="Rivera L."/>
            <person name="Zhang J."/>
            <person name="Wing R."/>
        </authorList>
    </citation>
    <scope>NUCLEOTIDE SEQUENCE</scope>
</reference>
<dbReference type="HOGENOM" id="CLU_2088302_0_0_1"/>
<reference evidence="2 3" key="1">
    <citation type="submission" date="2012-08" db="EMBL/GenBank/DDBJ databases">
        <title>Oryza genome evolution.</title>
        <authorList>
            <person name="Wing R.A."/>
        </authorList>
    </citation>
    <scope>NUCLEOTIDE SEQUENCE</scope>
</reference>
<evidence type="ECO:0000313" key="2">
    <source>
        <dbReference type="EnsemblPlants" id="LPERR10G11650.1"/>
    </source>
</evidence>
<dbReference type="AlphaFoldDB" id="A0A0D9XLD4"/>
<organism evidence="2 3">
    <name type="scientific">Leersia perrieri</name>
    <dbReference type="NCBI Taxonomy" id="77586"/>
    <lineage>
        <taxon>Eukaryota</taxon>
        <taxon>Viridiplantae</taxon>
        <taxon>Streptophyta</taxon>
        <taxon>Embryophyta</taxon>
        <taxon>Tracheophyta</taxon>
        <taxon>Spermatophyta</taxon>
        <taxon>Magnoliopsida</taxon>
        <taxon>Liliopsida</taxon>
        <taxon>Poales</taxon>
        <taxon>Poaceae</taxon>
        <taxon>BOP clade</taxon>
        <taxon>Oryzoideae</taxon>
        <taxon>Oryzeae</taxon>
        <taxon>Oryzinae</taxon>
        <taxon>Leersia</taxon>
    </lineage>
</organism>
<accession>A0A0D9XLD4</accession>
<keyword evidence="3" id="KW-1185">Reference proteome</keyword>
<dbReference type="Proteomes" id="UP000032180">
    <property type="component" value="Chromosome 10"/>
</dbReference>